<comment type="caution">
    <text evidence="3">The sequence shown here is derived from an EMBL/GenBank/DDBJ whole genome shotgun (WGS) entry which is preliminary data.</text>
</comment>
<evidence type="ECO:0000313" key="4">
    <source>
        <dbReference type="Proteomes" id="UP001313282"/>
    </source>
</evidence>
<keyword evidence="2" id="KW-0812">Transmembrane</keyword>
<dbReference type="AlphaFoldDB" id="A0AAN8MS42"/>
<dbReference type="Proteomes" id="UP001313282">
    <property type="component" value="Unassembled WGS sequence"/>
</dbReference>
<accession>A0AAN8MS42</accession>
<feature type="region of interest" description="Disordered" evidence="1">
    <location>
        <begin position="248"/>
        <end position="290"/>
    </location>
</feature>
<gene>
    <name evidence="3" type="ORF">TWF718_002653</name>
</gene>
<keyword evidence="4" id="KW-1185">Reference proteome</keyword>
<reference evidence="3 4" key="1">
    <citation type="submission" date="2019-10" db="EMBL/GenBank/DDBJ databases">
        <authorList>
            <person name="Palmer J.M."/>
        </authorList>
    </citation>
    <scope>NUCLEOTIDE SEQUENCE [LARGE SCALE GENOMIC DNA]</scope>
    <source>
        <strain evidence="3 4">TWF718</strain>
    </source>
</reference>
<evidence type="ECO:0000313" key="3">
    <source>
        <dbReference type="EMBL" id="KAK6332119.1"/>
    </source>
</evidence>
<protein>
    <submittedName>
        <fullName evidence="3">Uncharacterized protein</fullName>
    </submittedName>
</protein>
<feature type="transmembrane region" description="Helical" evidence="2">
    <location>
        <begin position="54"/>
        <end position="73"/>
    </location>
</feature>
<proteinExistence type="predicted"/>
<feature type="compositionally biased region" description="Pro residues" evidence="1">
    <location>
        <begin position="147"/>
        <end position="161"/>
    </location>
</feature>
<feature type="transmembrane region" description="Helical" evidence="2">
    <location>
        <begin position="25"/>
        <end position="48"/>
    </location>
</feature>
<name>A0AAN8MS42_9PEZI</name>
<feature type="compositionally biased region" description="Low complexity" evidence="1">
    <location>
        <begin position="264"/>
        <end position="280"/>
    </location>
</feature>
<dbReference type="EMBL" id="JAVHNR010000010">
    <property type="protein sequence ID" value="KAK6332119.1"/>
    <property type="molecule type" value="Genomic_DNA"/>
</dbReference>
<keyword evidence="2" id="KW-1133">Transmembrane helix</keyword>
<keyword evidence="2" id="KW-0472">Membrane</keyword>
<evidence type="ECO:0000256" key="2">
    <source>
        <dbReference type="SAM" id="Phobius"/>
    </source>
</evidence>
<feature type="region of interest" description="Disordered" evidence="1">
    <location>
        <begin position="147"/>
        <end position="228"/>
    </location>
</feature>
<organism evidence="3 4">
    <name type="scientific">Orbilia javanica</name>
    <dbReference type="NCBI Taxonomy" id="47235"/>
    <lineage>
        <taxon>Eukaryota</taxon>
        <taxon>Fungi</taxon>
        <taxon>Dikarya</taxon>
        <taxon>Ascomycota</taxon>
        <taxon>Pezizomycotina</taxon>
        <taxon>Orbiliomycetes</taxon>
        <taxon>Orbiliales</taxon>
        <taxon>Orbiliaceae</taxon>
        <taxon>Orbilia</taxon>
    </lineage>
</organism>
<evidence type="ECO:0000256" key="1">
    <source>
        <dbReference type="SAM" id="MobiDB-lite"/>
    </source>
</evidence>
<feature type="region of interest" description="Disordered" evidence="1">
    <location>
        <begin position="321"/>
        <end position="351"/>
    </location>
</feature>
<sequence length="373" mass="40282">MSYIRTLALLEQNAKMVASHLNGQLLILLLIVTGYFAAAFPSVASAVYGTFAPALSMALSMALTLLMFLPPLVLAHMFFKHPKTYIALVSAILLFIGKLVSILGNHFQSLVVEWLESHPGVQDFLHQVSARGLGQWIQDLAVRIAEPPHPFSPATPEPPSPVTTVDGDTALSSGFELSEPGSDGSRDLGTGVCGTNSSASDEAELGSRSGIEDSPAASTESSPGETALVTVPRYNLRSPVQVWYSRGSRFRDPETPCPKRAVKTSTATTSTTATSASTSPTTPPIRVRTERLPTPPRFRRRPQAPAEECETLAELVASSIPEPRQESSVVQRYASDNVRPPPGFEGVVPGTPFWAKPDEGWVPRRQSRFAHLW</sequence>
<feature type="transmembrane region" description="Helical" evidence="2">
    <location>
        <begin position="85"/>
        <end position="104"/>
    </location>
</feature>